<proteinExistence type="predicted"/>
<protein>
    <submittedName>
        <fullName evidence="2">ECF transporter S component</fullName>
    </submittedName>
</protein>
<keyword evidence="1" id="KW-0472">Membrane</keyword>
<keyword evidence="1" id="KW-1133">Transmembrane helix</keyword>
<feature type="transmembrane region" description="Helical" evidence="1">
    <location>
        <begin position="57"/>
        <end position="82"/>
    </location>
</feature>
<reference evidence="2" key="1">
    <citation type="journal article" date="2021" name="PeerJ">
        <title>Extensive microbial diversity within the chicken gut microbiome revealed by metagenomics and culture.</title>
        <authorList>
            <person name="Gilroy R."/>
            <person name="Ravi A."/>
            <person name="Getino M."/>
            <person name="Pursley I."/>
            <person name="Horton D.L."/>
            <person name="Alikhan N.F."/>
            <person name="Baker D."/>
            <person name="Gharbi K."/>
            <person name="Hall N."/>
            <person name="Watson M."/>
            <person name="Adriaenssens E.M."/>
            <person name="Foster-Nyarko E."/>
            <person name="Jarju S."/>
            <person name="Secka A."/>
            <person name="Antonio M."/>
            <person name="Oren A."/>
            <person name="Chaudhuri R.R."/>
            <person name="La Ragione R."/>
            <person name="Hildebrand F."/>
            <person name="Pallen M.J."/>
        </authorList>
    </citation>
    <scope>NUCLEOTIDE SEQUENCE</scope>
    <source>
        <strain evidence="2">1277</strain>
    </source>
</reference>
<dbReference type="InterPro" id="IPR024529">
    <property type="entry name" value="ECF_trnsprt_substrate-spec"/>
</dbReference>
<organism evidence="2 3">
    <name type="scientific">Romboutsia timonensis</name>
    <dbReference type="NCBI Taxonomy" id="1776391"/>
    <lineage>
        <taxon>Bacteria</taxon>
        <taxon>Bacillati</taxon>
        <taxon>Bacillota</taxon>
        <taxon>Clostridia</taxon>
        <taxon>Peptostreptococcales</taxon>
        <taxon>Peptostreptococcaceae</taxon>
        <taxon>Romboutsia</taxon>
    </lineage>
</organism>
<feature type="transmembrane region" description="Helical" evidence="1">
    <location>
        <begin position="128"/>
        <end position="152"/>
    </location>
</feature>
<evidence type="ECO:0000313" key="3">
    <source>
        <dbReference type="Proteomes" id="UP000776700"/>
    </source>
</evidence>
<sequence length="203" mass="21542">MDSPEVLRVKSKPIKKIDVRKMAIIGVLAAISIMLSMTPLGFIPIGPTNATIMHIPVIIGAILEGPVVGIVVGFIFGASSLIRNLTMPTITSFAFINPLVSVLPRILIGVVAYYVYKLIMKISKNAFVSGWITGVIGSLVNTIGVLGMIYILYGARYVEALGKSAATAKTVILTLIATNGIPEAIVGGFVVSAVCIIFNKRKK</sequence>
<dbReference type="Gene3D" id="1.10.1760.20">
    <property type="match status" value="1"/>
</dbReference>
<dbReference type="AlphaFoldDB" id="A0A921SZ15"/>
<dbReference type="Proteomes" id="UP000776700">
    <property type="component" value="Unassembled WGS sequence"/>
</dbReference>
<dbReference type="Pfam" id="PF12822">
    <property type="entry name" value="ECF_trnsprt"/>
    <property type="match status" value="1"/>
</dbReference>
<feature type="transmembrane region" description="Helical" evidence="1">
    <location>
        <begin position="22"/>
        <end position="45"/>
    </location>
</feature>
<feature type="transmembrane region" description="Helical" evidence="1">
    <location>
        <begin position="94"/>
        <end position="116"/>
    </location>
</feature>
<dbReference type="GO" id="GO:0022857">
    <property type="term" value="F:transmembrane transporter activity"/>
    <property type="evidence" value="ECO:0007669"/>
    <property type="project" value="InterPro"/>
</dbReference>
<gene>
    <name evidence="2" type="ORF">K8V90_00140</name>
</gene>
<name>A0A921SZ15_9FIRM</name>
<keyword evidence="1" id="KW-0812">Transmembrane</keyword>
<accession>A0A921SZ15</accession>
<comment type="caution">
    <text evidence="2">The sequence shown here is derived from an EMBL/GenBank/DDBJ whole genome shotgun (WGS) entry which is preliminary data.</text>
</comment>
<dbReference type="EMBL" id="DYUB01000007">
    <property type="protein sequence ID" value="HJG95500.1"/>
    <property type="molecule type" value="Genomic_DNA"/>
</dbReference>
<evidence type="ECO:0000256" key="1">
    <source>
        <dbReference type="SAM" id="Phobius"/>
    </source>
</evidence>
<evidence type="ECO:0000313" key="2">
    <source>
        <dbReference type="EMBL" id="HJG95500.1"/>
    </source>
</evidence>
<feature type="transmembrane region" description="Helical" evidence="1">
    <location>
        <begin position="172"/>
        <end position="198"/>
    </location>
</feature>
<reference evidence="2" key="2">
    <citation type="submission" date="2021-09" db="EMBL/GenBank/DDBJ databases">
        <authorList>
            <person name="Gilroy R."/>
        </authorList>
    </citation>
    <scope>NUCLEOTIDE SEQUENCE</scope>
    <source>
        <strain evidence="2">1277</strain>
    </source>
</reference>